<name>A0A4Q9DRV9_9BACL</name>
<sequence>MKTVSLLAKVALSRYEPYMPGMPRSNYKAITLILLALFTVSLLFMRGYTSLNGILTAGVLLTANMLHILMLAEAPHLRGLGQDKHWWLLLPYPRPALLLGKLLAYVRAGMILFGYTLAMLIVLYEIKAMTGLARQADAIAMLQAVGANLLLALAVLPILAALGLLLAVFEVWWTRIVAFLGFMYLMTPLLIFSFTAGDFTWENGQLAPSRIVYYALLILAFGWPLACGFLWLTAAVGMKRLGRIRFHGGSVTADDTDHRRYATRTHRLAAVDPAKKPSPFWALVAMERRRFQTFHAHAPKKAKLIACLIMVILAAAGYMKGGDFLDLISLLTLMATSGYMGIVIYWLNKQADYQKGFVSWWLAIPVSRVVLVGSRVFAYATSMLVYFIVLVLCVGAGIALRQWANPLPGEQLLVALHYFSHYVVLMIPLAILYVISAQVIPAASKHPLLYLLVAPVYAGFIFGIQLGNRLIMPGQMAGRKMLDGPAPDFGVHLLQVYGIALPFAFVCFWLGAKYVNHYLFMKNSPLTGGNKQK</sequence>
<feature type="transmembrane region" description="Helical" evidence="1">
    <location>
        <begin position="211"/>
        <end position="236"/>
    </location>
</feature>
<protein>
    <submittedName>
        <fullName evidence="2">Uncharacterized protein</fullName>
    </submittedName>
</protein>
<proteinExistence type="predicted"/>
<dbReference type="RefSeq" id="WP_131013476.1">
    <property type="nucleotide sequence ID" value="NZ_SIRE01000007.1"/>
</dbReference>
<feature type="transmembrane region" description="Helical" evidence="1">
    <location>
        <begin position="29"/>
        <end position="48"/>
    </location>
</feature>
<feature type="transmembrane region" description="Helical" evidence="1">
    <location>
        <begin position="304"/>
        <end position="321"/>
    </location>
</feature>
<evidence type="ECO:0000313" key="2">
    <source>
        <dbReference type="EMBL" id="TBL79529.1"/>
    </source>
</evidence>
<gene>
    <name evidence="2" type="ORF">EYB31_11520</name>
</gene>
<dbReference type="Proteomes" id="UP000293142">
    <property type="component" value="Unassembled WGS sequence"/>
</dbReference>
<feature type="transmembrane region" description="Helical" evidence="1">
    <location>
        <begin position="102"/>
        <end position="124"/>
    </location>
</feature>
<feature type="transmembrane region" description="Helical" evidence="1">
    <location>
        <begin position="327"/>
        <end position="347"/>
    </location>
</feature>
<organism evidence="2 3">
    <name type="scientific">Paenibacillus thalictri</name>
    <dbReference type="NCBI Taxonomy" id="2527873"/>
    <lineage>
        <taxon>Bacteria</taxon>
        <taxon>Bacillati</taxon>
        <taxon>Bacillota</taxon>
        <taxon>Bacilli</taxon>
        <taxon>Bacillales</taxon>
        <taxon>Paenibacillaceae</taxon>
        <taxon>Paenibacillus</taxon>
    </lineage>
</organism>
<feature type="transmembrane region" description="Helical" evidence="1">
    <location>
        <begin position="412"/>
        <end position="436"/>
    </location>
</feature>
<feature type="transmembrane region" description="Helical" evidence="1">
    <location>
        <begin position="448"/>
        <end position="468"/>
    </location>
</feature>
<keyword evidence="1" id="KW-0472">Membrane</keyword>
<evidence type="ECO:0000256" key="1">
    <source>
        <dbReference type="SAM" id="Phobius"/>
    </source>
</evidence>
<feature type="transmembrane region" description="Helical" evidence="1">
    <location>
        <begin position="54"/>
        <end position="72"/>
    </location>
</feature>
<feature type="transmembrane region" description="Helical" evidence="1">
    <location>
        <begin position="144"/>
        <end position="169"/>
    </location>
</feature>
<keyword evidence="1" id="KW-1133">Transmembrane helix</keyword>
<keyword evidence="3" id="KW-1185">Reference proteome</keyword>
<feature type="transmembrane region" description="Helical" evidence="1">
    <location>
        <begin position="489"/>
        <end position="512"/>
    </location>
</feature>
<accession>A0A4Q9DRV9</accession>
<comment type="caution">
    <text evidence="2">The sequence shown here is derived from an EMBL/GenBank/DDBJ whole genome shotgun (WGS) entry which is preliminary data.</text>
</comment>
<reference evidence="2 3" key="1">
    <citation type="submission" date="2019-02" db="EMBL/GenBank/DDBJ databases">
        <title>Paenibacillus sp. nov., isolated from surface-sterilized tissue of Thalictrum simplex L.</title>
        <authorList>
            <person name="Tuo L."/>
        </authorList>
    </citation>
    <scope>NUCLEOTIDE SEQUENCE [LARGE SCALE GENOMIC DNA]</scope>
    <source>
        <strain evidence="2 3">N2SHLJ1</strain>
    </source>
</reference>
<feature type="transmembrane region" description="Helical" evidence="1">
    <location>
        <begin position="383"/>
        <end position="400"/>
    </location>
</feature>
<keyword evidence="1" id="KW-0812">Transmembrane</keyword>
<dbReference type="AlphaFoldDB" id="A0A4Q9DRV9"/>
<feature type="transmembrane region" description="Helical" evidence="1">
    <location>
        <begin position="176"/>
        <end position="196"/>
    </location>
</feature>
<evidence type="ECO:0000313" key="3">
    <source>
        <dbReference type="Proteomes" id="UP000293142"/>
    </source>
</evidence>
<dbReference type="OrthoDB" id="2546117at2"/>
<dbReference type="EMBL" id="SIRE01000007">
    <property type="protein sequence ID" value="TBL79529.1"/>
    <property type="molecule type" value="Genomic_DNA"/>
</dbReference>